<dbReference type="AlphaFoldDB" id="A0A2S5GDV9"/>
<evidence type="ECO:0000313" key="3">
    <source>
        <dbReference type="Proteomes" id="UP000239047"/>
    </source>
</evidence>
<keyword evidence="3" id="KW-1185">Reference proteome</keyword>
<dbReference type="RefSeq" id="WP_104057850.1">
    <property type="nucleotide sequence ID" value="NZ_PREZ01000003.1"/>
</dbReference>
<protein>
    <recommendedName>
        <fullName evidence="4">DUF3955 domain-containing protein</fullName>
    </recommendedName>
</protein>
<organism evidence="2 3">
    <name type="scientific">Jeotgalibacillus proteolyticus</name>
    <dbReference type="NCBI Taxonomy" id="2082395"/>
    <lineage>
        <taxon>Bacteria</taxon>
        <taxon>Bacillati</taxon>
        <taxon>Bacillota</taxon>
        <taxon>Bacilli</taxon>
        <taxon>Bacillales</taxon>
        <taxon>Caryophanaceae</taxon>
        <taxon>Jeotgalibacillus</taxon>
    </lineage>
</organism>
<evidence type="ECO:0008006" key="4">
    <source>
        <dbReference type="Google" id="ProtNLM"/>
    </source>
</evidence>
<accession>A0A2S5GDV9</accession>
<keyword evidence="1" id="KW-1133">Transmembrane helix</keyword>
<evidence type="ECO:0000313" key="2">
    <source>
        <dbReference type="EMBL" id="PPA71101.1"/>
    </source>
</evidence>
<dbReference type="EMBL" id="PREZ01000003">
    <property type="protein sequence ID" value="PPA71101.1"/>
    <property type="molecule type" value="Genomic_DNA"/>
</dbReference>
<reference evidence="2 3" key="1">
    <citation type="submission" date="2018-02" db="EMBL/GenBank/DDBJ databases">
        <title>Jeotgalibacillus proteolyticum sp. nov. a protease producing bacterium isolated from ocean sediments of Laizhou Bay.</title>
        <authorList>
            <person name="Li Y."/>
        </authorList>
    </citation>
    <scope>NUCLEOTIDE SEQUENCE [LARGE SCALE GENOMIC DNA]</scope>
    <source>
        <strain evidence="2 3">22-7</strain>
    </source>
</reference>
<keyword evidence="1" id="KW-0812">Transmembrane</keyword>
<keyword evidence="1" id="KW-0472">Membrane</keyword>
<evidence type="ECO:0000256" key="1">
    <source>
        <dbReference type="SAM" id="Phobius"/>
    </source>
</evidence>
<feature type="transmembrane region" description="Helical" evidence="1">
    <location>
        <begin position="49"/>
        <end position="68"/>
    </location>
</feature>
<name>A0A2S5GDV9_9BACL</name>
<gene>
    <name evidence="2" type="ORF">C4B60_10020</name>
</gene>
<comment type="caution">
    <text evidence="2">The sequence shown here is derived from an EMBL/GenBank/DDBJ whole genome shotgun (WGS) entry which is preliminary data.</text>
</comment>
<dbReference type="OrthoDB" id="2645700at2"/>
<sequence>MYKSLIGVIMLLISAVLYGAKYIAAVSGGVEHTQWSTEEFALQLSFVPVPMSVFIYLSALIGVLYFIWGSWDLWKDSQK</sequence>
<proteinExistence type="predicted"/>
<dbReference type="Proteomes" id="UP000239047">
    <property type="component" value="Unassembled WGS sequence"/>
</dbReference>